<reference evidence="3" key="1">
    <citation type="journal article" date="2019" name="Int. J. Syst. Evol. Microbiol.">
        <title>The Global Catalogue of Microorganisms (GCM) 10K type strain sequencing project: providing services to taxonomists for standard genome sequencing and annotation.</title>
        <authorList>
            <consortium name="The Broad Institute Genomics Platform"/>
            <consortium name="The Broad Institute Genome Sequencing Center for Infectious Disease"/>
            <person name="Wu L."/>
            <person name="Ma J."/>
        </authorList>
    </citation>
    <scope>NUCLEOTIDE SEQUENCE [LARGE SCALE GENOMIC DNA]</scope>
    <source>
        <strain evidence="3">CCM 8749</strain>
    </source>
</reference>
<feature type="transmembrane region" description="Helical" evidence="1">
    <location>
        <begin position="7"/>
        <end position="28"/>
    </location>
</feature>
<keyword evidence="1" id="KW-0812">Transmembrane</keyword>
<organism evidence="2 3">
    <name type="scientific">Marinicrinis lubricantis</name>
    <dbReference type="NCBI Taxonomy" id="2086470"/>
    <lineage>
        <taxon>Bacteria</taxon>
        <taxon>Bacillati</taxon>
        <taxon>Bacillota</taxon>
        <taxon>Bacilli</taxon>
        <taxon>Bacillales</taxon>
        <taxon>Paenibacillaceae</taxon>
    </lineage>
</organism>
<accession>A0ABW1INT3</accession>
<evidence type="ECO:0000256" key="1">
    <source>
        <dbReference type="SAM" id="Phobius"/>
    </source>
</evidence>
<evidence type="ECO:0000313" key="2">
    <source>
        <dbReference type="EMBL" id="MFC5986727.1"/>
    </source>
</evidence>
<protein>
    <submittedName>
        <fullName evidence="2">Uncharacterized protein</fullName>
    </submittedName>
</protein>
<dbReference type="Proteomes" id="UP001596250">
    <property type="component" value="Unassembled WGS sequence"/>
</dbReference>
<proteinExistence type="predicted"/>
<gene>
    <name evidence="2" type="ORF">ACFPXP_09885</name>
</gene>
<keyword evidence="3" id="KW-1185">Reference proteome</keyword>
<keyword evidence="1" id="KW-0472">Membrane</keyword>
<dbReference type="EMBL" id="JBHSQV010000129">
    <property type="protein sequence ID" value="MFC5986727.1"/>
    <property type="molecule type" value="Genomic_DNA"/>
</dbReference>
<sequence length="85" mass="9049">MNISQTLILPVVAEVLIYLLYSTVGYHVPGQKVVPELVERQGHPGSILGTKGYIAVPDFDSECCQFITSLHVGSPLSGAGVAGYF</sequence>
<evidence type="ECO:0000313" key="3">
    <source>
        <dbReference type="Proteomes" id="UP001596250"/>
    </source>
</evidence>
<comment type="caution">
    <text evidence="2">The sequence shown here is derived from an EMBL/GenBank/DDBJ whole genome shotgun (WGS) entry which is preliminary data.</text>
</comment>
<name>A0ABW1INT3_9BACL</name>
<keyword evidence="1" id="KW-1133">Transmembrane helix</keyword>
<dbReference type="RefSeq" id="WP_379894043.1">
    <property type="nucleotide sequence ID" value="NZ_CBCSCT010000078.1"/>
</dbReference>